<dbReference type="GeneID" id="107495506"/>
<evidence type="ECO:0000313" key="2">
    <source>
        <dbReference type="RefSeq" id="XP_015972136.1"/>
    </source>
</evidence>
<dbReference type="AlphaFoldDB" id="A0A6P4DQ57"/>
<protein>
    <submittedName>
        <fullName evidence="2">Uncharacterized protein LOC107495506</fullName>
    </submittedName>
</protein>
<dbReference type="PANTHER" id="PTHR35218:SF9">
    <property type="entry name" value="ENDONUCLEASE_EXONUCLEASE_PHOSPHATASE DOMAIN-CONTAINING PROTEIN"/>
    <property type="match status" value="1"/>
</dbReference>
<accession>A0A6P4DQ57</accession>
<name>A0A6P4DQ57_ARADU</name>
<reference evidence="2" key="2">
    <citation type="submission" date="2025-08" db="UniProtKB">
        <authorList>
            <consortium name="RefSeq"/>
        </authorList>
    </citation>
    <scope>IDENTIFICATION</scope>
    <source>
        <tissue evidence="2">Whole plant</tissue>
    </source>
</reference>
<dbReference type="Gene3D" id="3.60.10.10">
    <property type="entry name" value="Endonuclease/exonuclease/phosphatase"/>
    <property type="match status" value="1"/>
</dbReference>
<dbReference type="RefSeq" id="XP_015972136.1">
    <property type="nucleotide sequence ID" value="XM_016116650.1"/>
</dbReference>
<gene>
    <name evidence="2" type="primary">LOC107495506</name>
</gene>
<dbReference type="OrthoDB" id="1938551at2759"/>
<reference evidence="1" key="1">
    <citation type="journal article" date="2016" name="Nat. Genet.">
        <title>The genome sequences of Arachis duranensis and Arachis ipaensis, the diploid ancestors of cultivated peanut.</title>
        <authorList>
            <person name="Bertioli D.J."/>
            <person name="Cannon S.B."/>
            <person name="Froenicke L."/>
            <person name="Huang G."/>
            <person name="Farmer A.D."/>
            <person name="Cannon E.K."/>
            <person name="Liu X."/>
            <person name="Gao D."/>
            <person name="Clevenger J."/>
            <person name="Dash S."/>
            <person name="Ren L."/>
            <person name="Moretzsohn M.C."/>
            <person name="Shirasawa K."/>
            <person name="Huang W."/>
            <person name="Vidigal B."/>
            <person name="Abernathy B."/>
            <person name="Chu Y."/>
            <person name="Niederhuth C.E."/>
            <person name="Umale P."/>
            <person name="Araujo A.C."/>
            <person name="Kozik A."/>
            <person name="Kim K.D."/>
            <person name="Burow M.D."/>
            <person name="Varshney R.K."/>
            <person name="Wang X."/>
            <person name="Zhang X."/>
            <person name="Barkley N."/>
            <person name="Guimaraes P.M."/>
            <person name="Isobe S."/>
            <person name="Guo B."/>
            <person name="Liao B."/>
            <person name="Stalker H.T."/>
            <person name="Schmitz R.J."/>
            <person name="Scheffler B.E."/>
            <person name="Leal-Bertioli S.C."/>
            <person name="Xun X."/>
            <person name="Jackson S.A."/>
            <person name="Michelmore R."/>
            <person name="Ozias-Akins P."/>
        </authorList>
    </citation>
    <scope>NUCLEOTIDE SEQUENCE [LARGE SCALE GENOMIC DNA]</scope>
    <source>
        <strain evidence="1">cv. V14167</strain>
    </source>
</reference>
<sequence length="491" mass="58426">MIVFAWNVRGIANRATVRALKEYRRMYRPDCFFLFETRCSGEKAREVIRELGFQFAVVEDAAGFSGGIWVLWEDANLDIRLRESHHQYIHLSVDRVEWGSCLLTAIYASPQERHRATLWKKLQKGGEREGQNKVFKRLDRGLANIEWRTTFPDGRIEVLPRVRSDHHPLLARFVPSRVDVGEKPFRYETMWETHPNFNHYVKEAWPKEQQLPEALSTLTHLLKEWNKSVFGDVNRRKRRVMRRLEGIQQAREYGRIPFFDKLEKELTEELELILEQEEVMWQQRSRQKWITDRDRNTRFYHLKTVQRRRKNRICKLKGEDGRWCEDMEDLKHKAISYFKRIYNKDWMEEPIKITGGTYPPIHEDDVRRLSAPLSNEEIKAALFNIGSLKAPGEDGYPAHFFKEQWKVIRESFMEFIQKLWQDPSSVKLVNQTLIVLIPKIQQPEYLKQFRPIALCNVVYKCLSKIVVNRIKPTLVNRIAPFQSSFVQGRLI</sequence>
<evidence type="ECO:0000313" key="1">
    <source>
        <dbReference type="Proteomes" id="UP000515211"/>
    </source>
</evidence>
<dbReference type="SUPFAM" id="SSF56219">
    <property type="entry name" value="DNase I-like"/>
    <property type="match status" value="1"/>
</dbReference>
<dbReference type="InterPro" id="IPR036691">
    <property type="entry name" value="Endo/exonu/phosph_ase_sf"/>
</dbReference>
<dbReference type="Proteomes" id="UP000515211">
    <property type="component" value="Chromosome 3"/>
</dbReference>
<proteinExistence type="predicted"/>
<keyword evidence="1" id="KW-1185">Reference proteome</keyword>
<dbReference type="KEGG" id="adu:107495506"/>
<dbReference type="PANTHER" id="PTHR35218">
    <property type="entry name" value="RNASE H DOMAIN-CONTAINING PROTEIN"/>
    <property type="match status" value="1"/>
</dbReference>
<organism evidence="1 2">
    <name type="scientific">Arachis duranensis</name>
    <name type="common">Wild peanut</name>
    <dbReference type="NCBI Taxonomy" id="130453"/>
    <lineage>
        <taxon>Eukaryota</taxon>
        <taxon>Viridiplantae</taxon>
        <taxon>Streptophyta</taxon>
        <taxon>Embryophyta</taxon>
        <taxon>Tracheophyta</taxon>
        <taxon>Spermatophyta</taxon>
        <taxon>Magnoliopsida</taxon>
        <taxon>eudicotyledons</taxon>
        <taxon>Gunneridae</taxon>
        <taxon>Pentapetalae</taxon>
        <taxon>rosids</taxon>
        <taxon>fabids</taxon>
        <taxon>Fabales</taxon>
        <taxon>Fabaceae</taxon>
        <taxon>Papilionoideae</taxon>
        <taxon>50 kb inversion clade</taxon>
        <taxon>dalbergioids sensu lato</taxon>
        <taxon>Dalbergieae</taxon>
        <taxon>Pterocarpus clade</taxon>
        <taxon>Arachis</taxon>
    </lineage>
</organism>